<reference evidence="1" key="1">
    <citation type="journal article" date="2020" name="mSystems">
        <title>Genome- and Community-Level Interaction Insights into Carbon Utilization and Element Cycling Functions of Hydrothermarchaeota in Hydrothermal Sediment.</title>
        <authorList>
            <person name="Zhou Z."/>
            <person name="Liu Y."/>
            <person name="Xu W."/>
            <person name="Pan J."/>
            <person name="Luo Z.H."/>
            <person name="Li M."/>
        </authorList>
    </citation>
    <scope>NUCLEOTIDE SEQUENCE [LARGE SCALE GENOMIC DNA]</scope>
    <source>
        <strain evidence="1">SpSt-246</strain>
    </source>
</reference>
<comment type="caution">
    <text evidence="1">The sequence shown here is derived from an EMBL/GenBank/DDBJ whole genome shotgun (WGS) entry which is preliminary data.</text>
</comment>
<accession>A0A7C2C242</accession>
<dbReference type="AlphaFoldDB" id="A0A7C2C242"/>
<name>A0A7C2C242_9DEIN</name>
<protein>
    <submittedName>
        <fullName evidence="1">Uncharacterized protein</fullName>
    </submittedName>
</protein>
<dbReference type="EMBL" id="DSKL01000119">
    <property type="protein sequence ID" value="HEH81933.1"/>
    <property type="molecule type" value="Genomic_DNA"/>
</dbReference>
<sequence>MVVFAPLWTLARILGVSRDSVERWLRLPEVRRWVRHRVYRVRVGETWRIAGSLFRVYLAPQREAKGPDREAFRLPLRDLEADIRLGLTEAQTAERQYREDHLTKSRLWSLVIPLGSARLHRIRNPLVTYIAALTLPSRSERPRWVEELAQALATRLGDERNLNWWRKVAWAVLKALLLGSRAPLALLERGLMLLEETPGVRNPAAWLTAFLTREGMRELMAFAGHLRAR</sequence>
<organism evidence="1">
    <name type="scientific">Thermus islandicus</name>
    <dbReference type="NCBI Taxonomy" id="540988"/>
    <lineage>
        <taxon>Bacteria</taxon>
        <taxon>Thermotogati</taxon>
        <taxon>Deinococcota</taxon>
        <taxon>Deinococci</taxon>
        <taxon>Thermales</taxon>
        <taxon>Thermaceae</taxon>
        <taxon>Thermus</taxon>
    </lineage>
</organism>
<proteinExistence type="predicted"/>
<gene>
    <name evidence="1" type="ORF">ENP73_02785</name>
</gene>
<evidence type="ECO:0000313" key="1">
    <source>
        <dbReference type="EMBL" id="HEH81933.1"/>
    </source>
</evidence>